<proteinExistence type="predicted"/>
<name>A0A016SLT8_9BILA</name>
<dbReference type="Proteomes" id="UP000024635">
    <property type="component" value="Unassembled WGS sequence"/>
</dbReference>
<keyword evidence="2" id="KW-1185">Reference proteome</keyword>
<dbReference type="AlphaFoldDB" id="A0A016SLT8"/>
<accession>A0A016SLT8</accession>
<evidence type="ECO:0000313" key="1">
    <source>
        <dbReference type="EMBL" id="EYB91294.1"/>
    </source>
</evidence>
<dbReference type="EMBL" id="JARK01001543">
    <property type="protein sequence ID" value="EYB91294.1"/>
    <property type="molecule type" value="Genomic_DNA"/>
</dbReference>
<sequence>MHPGPGCSIEITHGQLVYALLTVSKSTFTLGNLSNAFGRCSLINFRLDFIFVSSLVEAAWVRGAGTAPLRL</sequence>
<evidence type="ECO:0000313" key="2">
    <source>
        <dbReference type="Proteomes" id="UP000024635"/>
    </source>
</evidence>
<reference evidence="2" key="1">
    <citation type="journal article" date="2015" name="Nat. Genet.">
        <title>The genome and transcriptome of the zoonotic hookworm Ancylostoma ceylanicum identify infection-specific gene families.</title>
        <authorList>
            <person name="Schwarz E.M."/>
            <person name="Hu Y."/>
            <person name="Antoshechkin I."/>
            <person name="Miller M.M."/>
            <person name="Sternberg P.W."/>
            <person name="Aroian R.V."/>
        </authorList>
    </citation>
    <scope>NUCLEOTIDE SEQUENCE</scope>
    <source>
        <strain evidence="2">HY135</strain>
    </source>
</reference>
<organism evidence="1 2">
    <name type="scientific">Ancylostoma ceylanicum</name>
    <dbReference type="NCBI Taxonomy" id="53326"/>
    <lineage>
        <taxon>Eukaryota</taxon>
        <taxon>Metazoa</taxon>
        <taxon>Ecdysozoa</taxon>
        <taxon>Nematoda</taxon>
        <taxon>Chromadorea</taxon>
        <taxon>Rhabditida</taxon>
        <taxon>Rhabditina</taxon>
        <taxon>Rhabditomorpha</taxon>
        <taxon>Strongyloidea</taxon>
        <taxon>Ancylostomatidae</taxon>
        <taxon>Ancylostomatinae</taxon>
        <taxon>Ancylostoma</taxon>
    </lineage>
</organism>
<comment type="caution">
    <text evidence="1">The sequence shown here is derived from an EMBL/GenBank/DDBJ whole genome shotgun (WGS) entry which is preliminary data.</text>
</comment>
<protein>
    <submittedName>
        <fullName evidence="1">Uncharacterized protein</fullName>
    </submittedName>
</protein>
<gene>
    <name evidence="1" type="primary">Acey_s0207.g2013</name>
    <name evidence="1" type="ORF">Y032_0207g2013</name>
</gene>